<protein>
    <submittedName>
        <fullName evidence="6">ABC transporter ATP-binding protein</fullName>
    </submittedName>
</protein>
<accession>A0ABW6ZQZ9</accession>
<dbReference type="SMART" id="SM00382">
    <property type="entry name" value="AAA"/>
    <property type="match status" value="1"/>
</dbReference>
<dbReference type="Gene3D" id="3.40.50.300">
    <property type="entry name" value="P-loop containing nucleotide triphosphate hydrolases"/>
    <property type="match status" value="1"/>
</dbReference>
<keyword evidence="3" id="KW-0547">Nucleotide-binding</keyword>
<evidence type="ECO:0000256" key="2">
    <source>
        <dbReference type="ARBA" id="ARBA00022448"/>
    </source>
</evidence>
<gene>
    <name evidence="6" type="ORF">V5F30_24180</name>
</gene>
<proteinExistence type="inferred from homology"/>
<dbReference type="InterPro" id="IPR027417">
    <property type="entry name" value="P-loop_NTPase"/>
</dbReference>
<keyword evidence="4 6" id="KW-0067">ATP-binding</keyword>
<dbReference type="EMBL" id="JBAFUR010000010">
    <property type="protein sequence ID" value="MFG1255330.1"/>
    <property type="molecule type" value="Genomic_DNA"/>
</dbReference>
<reference evidence="6 7" key="1">
    <citation type="submission" date="2024-02" db="EMBL/GenBank/DDBJ databases">
        <title>Expansion and revision of Xanthobacter and proposal of Roseixanthobacter gen. nov.</title>
        <authorList>
            <person name="Soltysiak M.P.M."/>
            <person name="Jalihal A."/>
            <person name="Ory A."/>
            <person name="Chrisophersen C."/>
            <person name="Lee A.D."/>
            <person name="Boulton J."/>
            <person name="Springer M."/>
        </authorList>
    </citation>
    <scope>NUCLEOTIDE SEQUENCE [LARGE SCALE GENOMIC DNA]</scope>
    <source>
        <strain evidence="6 7">CB5</strain>
    </source>
</reference>
<evidence type="ECO:0000256" key="1">
    <source>
        <dbReference type="ARBA" id="ARBA00005417"/>
    </source>
</evidence>
<dbReference type="PROSITE" id="PS50893">
    <property type="entry name" value="ABC_TRANSPORTER_2"/>
    <property type="match status" value="1"/>
</dbReference>
<comment type="caution">
    <text evidence="6">The sequence shown here is derived from an EMBL/GenBank/DDBJ whole genome shotgun (WGS) entry which is preliminary data.</text>
</comment>
<name>A0ABW6ZQZ9_9HYPH</name>
<evidence type="ECO:0000259" key="5">
    <source>
        <dbReference type="PROSITE" id="PS50893"/>
    </source>
</evidence>
<dbReference type="InterPro" id="IPR003439">
    <property type="entry name" value="ABC_transporter-like_ATP-bd"/>
</dbReference>
<sequence length="258" mass="28435">MTAKAAIRVHGLTKCYGVGSGALVALSDIGFSVGEGEFTVFVGPSGCGKSTLLKILVGLDRATAGTAEIQGEAITGPRRDTGVVFQSPVLFPWRTVLDNVLLPIDVLRLDRKQHLATARELLSMAGLSSFERHYPWQLSGGMQQRVGIVRALVHDPKLLLMDEPFGALDALTRENMNMELQRIWMERRKTVIFITHSITEAVLLADRVLVMTPRPGRIVRDIRIDIPRPRDLSVANTPLFGEYVREVRELLNATGAID</sequence>
<dbReference type="GO" id="GO:0005524">
    <property type="term" value="F:ATP binding"/>
    <property type="evidence" value="ECO:0007669"/>
    <property type="project" value="UniProtKB-KW"/>
</dbReference>
<dbReference type="Pfam" id="PF00005">
    <property type="entry name" value="ABC_tran"/>
    <property type="match status" value="1"/>
</dbReference>
<dbReference type="InterPro" id="IPR003593">
    <property type="entry name" value="AAA+_ATPase"/>
</dbReference>
<keyword evidence="7" id="KW-1185">Reference proteome</keyword>
<evidence type="ECO:0000256" key="4">
    <source>
        <dbReference type="ARBA" id="ARBA00022840"/>
    </source>
</evidence>
<evidence type="ECO:0000313" key="7">
    <source>
        <dbReference type="Proteomes" id="UP001604043"/>
    </source>
</evidence>
<evidence type="ECO:0000313" key="6">
    <source>
        <dbReference type="EMBL" id="MFG1255330.1"/>
    </source>
</evidence>
<dbReference type="SUPFAM" id="SSF52540">
    <property type="entry name" value="P-loop containing nucleoside triphosphate hydrolases"/>
    <property type="match status" value="1"/>
</dbReference>
<dbReference type="InterPro" id="IPR050166">
    <property type="entry name" value="ABC_transporter_ATP-bind"/>
</dbReference>
<comment type="similarity">
    <text evidence="1">Belongs to the ABC transporter superfamily.</text>
</comment>
<dbReference type="PROSITE" id="PS00211">
    <property type="entry name" value="ABC_TRANSPORTER_1"/>
    <property type="match status" value="1"/>
</dbReference>
<dbReference type="PANTHER" id="PTHR42788:SF13">
    <property type="entry name" value="ALIPHATIC SULFONATES IMPORT ATP-BINDING PROTEIN SSUB"/>
    <property type="match status" value="1"/>
</dbReference>
<evidence type="ECO:0000256" key="3">
    <source>
        <dbReference type="ARBA" id="ARBA00022741"/>
    </source>
</evidence>
<dbReference type="PANTHER" id="PTHR42788">
    <property type="entry name" value="TAURINE IMPORT ATP-BINDING PROTEIN-RELATED"/>
    <property type="match status" value="1"/>
</dbReference>
<dbReference type="Proteomes" id="UP001604043">
    <property type="component" value="Unassembled WGS sequence"/>
</dbReference>
<dbReference type="RefSeq" id="WP_374250610.1">
    <property type="nucleotide sequence ID" value="NZ_JBAFUR010000010.1"/>
</dbReference>
<feature type="domain" description="ABC transporter" evidence="5">
    <location>
        <begin position="7"/>
        <end position="238"/>
    </location>
</feature>
<dbReference type="CDD" id="cd03293">
    <property type="entry name" value="ABC_NrtD_SsuB_transporters"/>
    <property type="match status" value="1"/>
</dbReference>
<dbReference type="InterPro" id="IPR017871">
    <property type="entry name" value="ABC_transporter-like_CS"/>
</dbReference>
<keyword evidence="2" id="KW-0813">Transport</keyword>
<organism evidence="6 7">
    <name type="scientific">Xanthobacter aminoxidans</name>
    <dbReference type="NCBI Taxonomy" id="186280"/>
    <lineage>
        <taxon>Bacteria</taxon>
        <taxon>Pseudomonadati</taxon>
        <taxon>Pseudomonadota</taxon>
        <taxon>Alphaproteobacteria</taxon>
        <taxon>Hyphomicrobiales</taxon>
        <taxon>Xanthobacteraceae</taxon>
        <taxon>Xanthobacter</taxon>
    </lineage>
</organism>